<protein>
    <recommendedName>
        <fullName evidence="3">F-box domain-containing protein</fullName>
    </recommendedName>
</protein>
<dbReference type="AlphaFoldDB" id="A0AAD7C8M1"/>
<sequence length="592" mass="66671">MPLGPMAFDSKRLGITLLITTLFPAFLLSRALPRPRRSNPCEEVPPEVWAIVAKFCTRQTLARLCSVSSRFYGIFTPILYEEPLAFSFPDWGPGLSVSRGRRLVRTLSTRLASDTQASDSLDPRPVDCVRKFHRMPSDLLGLCDRVSEEACERMLRHLGPGLRALKWDMEFHSALVPRAFNLFPNLMEVSGTDCTEDRTIGLQLLRIPNLEKVYVSLSLEHVWERWGEAWSELGSAFKMLASSSLGLTTLELHLSMDVYSKSDWDDYASPERREYPDWDAYTDLQETVNALRFPALHTLRVWFHIQGARRPHEYAADLSSFLHAHGPTLSHVTLSGNGMLWNPQNISLPALRSFSGSIDHCNVVLGCAAALERVSLWLMRHGVNWSDPGAPFPANAGPCVRSVVVDDSEHRGLPPVVLNTLAAAFPNTTHLDVELDPDMTEYYSVLQMLHSLERIHIRQRAAVPYEHREQSASFLYPTSDFAAHVEKLVPFLPRLSSVEFRLEGTRHAREGSFCSSCGHFSGEGEPKWPPDKTYPPMEVGMDFFVQRCAEGGEVVMRERREVDERARVVGYASALSWKGDEGVDSEEDSEDE</sequence>
<evidence type="ECO:0000313" key="2">
    <source>
        <dbReference type="Proteomes" id="UP001221142"/>
    </source>
</evidence>
<dbReference type="EMBL" id="JARKIF010000004">
    <property type="protein sequence ID" value="KAJ7641874.1"/>
    <property type="molecule type" value="Genomic_DNA"/>
</dbReference>
<comment type="caution">
    <text evidence="1">The sequence shown here is derived from an EMBL/GenBank/DDBJ whole genome shotgun (WGS) entry which is preliminary data.</text>
</comment>
<evidence type="ECO:0000313" key="1">
    <source>
        <dbReference type="EMBL" id="KAJ7641874.1"/>
    </source>
</evidence>
<organism evidence="1 2">
    <name type="scientific">Roridomyces roridus</name>
    <dbReference type="NCBI Taxonomy" id="1738132"/>
    <lineage>
        <taxon>Eukaryota</taxon>
        <taxon>Fungi</taxon>
        <taxon>Dikarya</taxon>
        <taxon>Basidiomycota</taxon>
        <taxon>Agaricomycotina</taxon>
        <taxon>Agaricomycetes</taxon>
        <taxon>Agaricomycetidae</taxon>
        <taxon>Agaricales</taxon>
        <taxon>Marasmiineae</taxon>
        <taxon>Mycenaceae</taxon>
        <taxon>Roridomyces</taxon>
    </lineage>
</organism>
<name>A0AAD7C8M1_9AGAR</name>
<accession>A0AAD7C8M1</accession>
<dbReference type="Proteomes" id="UP001221142">
    <property type="component" value="Unassembled WGS sequence"/>
</dbReference>
<gene>
    <name evidence="1" type="ORF">FB45DRAFT_1054271</name>
</gene>
<evidence type="ECO:0008006" key="3">
    <source>
        <dbReference type="Google" id="ProtNLM"/>
    </source>
</evidence>
<reference evidence="1" key="1">
    <citation type="submission" date="2023-03" db="EMBL/GenBank/DDBJ databases">
        <title>Massive genome expansion in bonnet fungi (Mycena s.s.) driven by repeated elements and novel gene families across ecological guilds.</title>
        <authorList>
            <consortium name="Lawrence Berkeley National Laboratory"/>
            <person name="Harder C.B."/>
            <person name="Miyauchi S."/>
            <person name="Viragh M."/>
            <person name="Kuo A."/>
            <person name="Thoen E."/>
            <person name="Andreopoulos B."/>
            <person name="Lu D."/>
            <person name="Skrede I."/>
            <person name="Drula E."/>
            <person name="Henrissat B."/>
            <person name="Morin E."/>
            <person name="Kohler A."/>
            <person name="Barry K."/>
            <person name="LaButti K."/>
            <person name="Morin E."/>
            <person name="Salamov A."/>
            <person name="Lipzen A."/>
            <person name="Mereny Z."/>
            <person name="Hegedus B."/>
            <person name="Baldrian P."/>
            <person name="Stursova M."/>
            <person name="Weitz H."/>
            <person name="Taylor A."/>
            <person name="Grigoriev I.V."/>
            <person name="Nagy L.G."/>
            <person name="Martin F."/>
            <person name="Kauserud H."/>
        </authorList>
    </citation>
    <scope>NUCLEOTIDE SEQUENCE</scope>
    <source>
        <strain evidence="1">9284</strain>
    </source>
</reference>
<keyword evidence="2" id="KW-1185">Reference proteome</keyword>
<proteinExistence type="predicted"/>